<keyword evidence="13 18" id="KW-0804">Transcription</keyword>
<keyword evidence="6 18" id="KW-0479">Metal-binding</keyword>
<keyword evidence="3 18" id="KW-1048">Host nucleus</keyword>
<evidence type="ECO:0000313" key="21">
    <source>
        <dbReference type="Proteomes" id="UP000150093"/>
    </source>
</evidence>
<dbReference type="SUPFAM" id="SSF161234">
    <property type="entry name" value="E7 C-terminal domain-like"/>
    <property type="match status" value="1"/>
</dbReference>
<dbReference type="HAMAP" id="MF_04004">
    <property type="entry name" value="PPV_E7"/>
    <property type="match status" value="1"/>
</dbReference>
<dbReference type="GO" id="GO:0030430">
    <property type="term" value="C:host cell cytoplasm"/>
    <property type="evidence" value="ECO:0007669"/>
    <property type="project" value="UniProtKB-SubCell"/>
</dbReference>
<feature type="short sequence motif" description="Nuclear export signal" evidence="18">
    <location>
        <begin position="68"/>
        <end position="76"/>
    </location>
</feature>
<comment type="function">
    <text evidence="18">Plays a role in viral genome replication by driving entry of quiescent cells into the cell cycle. Stimulation of progression from G1 to S phase allows the virus to efficiently use the cellular DNA replicating machinery to achieve viral genome replication. E7 protein has both transforming and trans-activating activities. Induces the disassembly of the E2F1 transcription factor from RB1, with subsequent transcriptional activation of E2F1-regulated S-phase genes. Interferes with host histone deacetylation mediated by HDAC1 and HDAC2, leading to transcription activation. Plays also a role in the inhibition of both antiviral and antiproliferative functions of host interferon alpha. Interaction with host TMEM173/STING impairs the ability of TMEM173/STING to sense cytosolic DNA and promote the production of type I interferon (IFN-alpha and IFN-beta).</text>
</comment>
<comment type="domain">
    <text evidence="18">The E7 terminal domain is an intrinsically disordered domain, whose flexibility and conformational transitions confer target adaptability to the oncoprotein. It allows adaptation to a variety of protein targets and exposes the PEST degradation sequence that regulates its turnover in the cell.</text>
</comment>
<keyword evidence="17 18" id="KW-1078">G1/S host cell cycle checkpoint dysregulation by virus</keyword>
<keyword evidence="1 18" id="KW-1121">Modulation of host cell cycle by virus</keyword>
<evidence type="ECO:0000256" key="13">
    <source>
        <dbReference type="ARBA" id="ARBA00023163"/>
    </source>
</evidence>
<comment type="similarity">
    <text evidence="18 19">Belongs to the papillomaviridae E7 protein family.</text>
</comment>
<keyword evidence="2 18" id="KW-0244">Early protein</keyword>
<dbReference type="GO" id="GO:0006351">
    <property type="term" value="P:DNA-templated transcription"/>
    <property type="evidence" value="ECO:0007669"/>
    <property type="project" value="UniProtKB-UniRule"/>
</dbReference>
<keyword evidence="11 18" id="KW-0238">DNA-binding</keyword>
<keyword evidence="14 18" id="KW-1035">Host cytoplasm</keyword>
<dbReference type="GO" id="GO:0042025">
    <property type="term" value="C:host cell nucleus"/>
    <property type="evidence" value="ECO:0007669"/>
    <property type="project" value="UniProtKB-SubCell"/>
</dbReference>
<dbReference type="GO" id="GO:0008270">
    <property type="term" value="F:zinc ion binding"/>
    <property type="evidence" value="ECO:0007669"/>
    <property type="project" value="UniProtKB-KW"/>
</dbReference>
<dbReference type="GO" id="GO:0039645">
    <property type="term" value="P:symbiont-mediated perturbation of host cell cycle G1/S transition checkpoint"/>
    <property type="evidence" value="ECO:0007669"/>
    <property type="project" value="UniProtKB-UniRule"/>
</dbReference>
<accession>G1C9I4</accession>
<dbReference type="Pfam" id="PF00527">
    <property type="entry name" value="E7"/>
    <property type="match status" value="1"/>
</dbReference>
<reference evidence="20 21" key="1">
    <citation type="journal article" date="2011" name="PLoS Pathog.">
        <title>The fecal viral flora of wild rodents.</title>
        <authorList>
            <person name="Phan T.G."/>
            <person name="Kapusinszky B."/>
            <person name="Wang C."/>
            <person name="Rose R.K."/>
            <person name="Lipton H.L."/>
            <person name="Delwart E.L."/>
        </authorList>
    </citation>
    <scope>NUCLEOTIDE SEQUENCE [LARGE SCALE GENOMIC DNA]</scope>
    <source>
        <strain evidence="20">M-14 PmPV1</strain>
    </source>
</reference>
<evidence type="ECO:0000256" key="7">
    <source>
        <dbReference type="ARBA" id="ARBA00022771"/>
    </source>
</evidence>
<dbReference type="InterPro" id="IPR000148">
    <property type="entry name" value="Papilloma_E7"/>
</dbReference>
<name>G1C9I4_9PAPI</name>
<evidence type="ECO:0000256" key="9">
    <source>
        <dbReference type="ARBA" id="ARBA00022833"/>
    </source>
</evidence>
<dbReference type="PIRSF" id="PIRSF003407">
    <property type="entry name" value="Papvi_E7"/>
    <property type="match status" value="1"/>
</dbReference>
<evidence type="ECO:0000256" key="11">
    <source>
        <dbReference type="ARBA" id="ARBA00023125"/>
    </source>
</evidence>
<feature type="short sequence motif" description="LXCXE motif; interaction with host RB1 and TMEM173/STING" evidence="18">
    <location>
        <begin position="23"/>
        <end position="27"/>
    </location>
</feature>
<evidence type="ECO:0000256" key="16">
    <source>
        <dbReference type="ARBA" id="ARBA00023280"/>
    </source>
</evidence>
<gene>
    <name evidence="18" type="primary">E7</name>
</gene>
<dbReference type="GO" id="GO:0003677">
    <property type="term" value="F:DNA binding"/>
    <property type="evidence" value="ECO:0007669"/>
    <property type="project" value="UniProtKB-UniRule"/>
</dbReference>
<dbReference type="GO" id="GO:0039502">
    <property type="term" value="P:symbiont-mediated suppression of host type I interferon-mediated signaling pathway"/>
    <property type="evidence" value="ECO:0007669"/>
    <property type="project" value="UniProtKB-UniRule"/>
</dbReference>
<dbReference type="EMBL" id="JF755418">
    <property type="protein sequence ID" value="AEM05817.1"/>
    <property type="molecule type" value="Genomic_DNA"/>
</dbReference>
<sequence>MIGPEATLRDIVLEESPPETVSLYCDETLSEEEEEEEAESISPYRVYAPCYRCDRSVRLVVSATENGIRGLEKLLLGDVSIVCPSCAVCVRPTGHHGGQA</sequence>
<evidence type="ECO:0000256" key="5">
    <source>
        <dbReference type="ARBA" id="ARBA00022632"/>
    </source>
</evidence>
<organism evidence="20 21">
    <name type="scientific">Peromyscus papillomavirus 1</name>
    <dbReference type="NCBI Taxonomy" id="1074206"/>
    <lineage>
        <taxon>Viruses</taxon>
        <taxon>Monodnaviria</taxon>
        <taxon>Shotokuvirae</taxon>
        <taxon>Cossaviricota</taxon>
        <taxon>Papovaviricetes</taxon>
        <taxon>Zurhausenvirales</taxon>
        <taxon>Papillomaviridae</taxon>
        <taxon>Firstpapillomavirinae</taxon>
        <taxon>Iotapapillomavirus</taxon>
        <taxon>Iotapapillomavirus 2</taxon>
    </lineage>
</organism>
<keyword evidence="10 18" id="KW-0805">Transcription regulation</keyword>
<evidence type="ECO:0000256" key="19">
    <source>
        <dbReference type="PIRNR" id="PIRNR003407"/>
    </source>
</evidence>
<evidence type="ECO:0000256" key="8">
    <source>
        <dbReference type="ARBA" id="ARBA00022830"/>
    </source>
</evidence>
<keyword evidence="7 18" id="KW-0863">Zinc-finger</keyword>
<keyword evidence="12 18" id="KW-0010">Activator</keyword>
<dbReference type="Gene3D" id="3.30.160.330">
    <property type="match status" value="1"/>
</dbReference>
<keyword evidence="16 18" id="KW-0899">Viral immunoevasion</keyword>
<evidence type="ECO:0000256" key="14">
    <source>
        <dbReference type="ARBA" id="ARBA00023200"/>
    </source>
</evidence>
<keyword evidence="15" id="KW-0922">Interferon antiviral system evasion</keyword>
<keyword evidence="5 18" id="KW-1090">Inhibition of host innate immune response by virus</keyword>
<dbReference type="GO" id="GO:0052170">
    <property type="term" value="P:symbiont-mediated suppression of host innate immune response"/>
    <property type="evidence" value="ECO:0007669"/>
    <property type="project" value="UniProtKB-KW"/>
</dbReference>
<dbReference type="OrthoDB" id="28045at10239"/>
<dbReference type="GO" id="GO:0003700">
    <property type="term" value="F:DNA-binding transcription factor activity"/>
    <property type="evidence" value="ECO:0007669"/>
    <property type="project" value="UniProtKB-UniRule"/>
</dbReference>
<keyword evidence="4 18" id="KW-0945">Host-virus interaction</keyword>
<evidence type="ECO:0000256" key="6">
    <source>
        <dbReference type="ARBA" id="ARBA00022723"/>
    </source>
</evidence>
<feature type="zinc finger region" evidence="18">
    <location>
        <begin position="50"/>
        <end position="86"/>
    </location>
</feature>
<evidence type="ECO:0000313" key="20">
    <source>
        <dbReference type="EMBL" id="AEM05817.1"/>
    </source>
</evidence>
<keyword evidence="21" id="KW-1185">Reference proteome</keyword>
<dbReference type="GO" id="GO:0019904">
    <property type="term" value="F:protein domain specific binding"/>
    <property type="evidence" value="ECO:0007669"/>
    <property type="project" value="UniProtKB-UniRule"/>
</dbReference>
<comment type="caution">
    <text evidence="18">Lacks conserved residue(s) required for the propagation of feature annotation.</text>
</comment>
<evidence type="ECO:0000256" key="10">
    <source>
        <dbReference type="ARBA" id="ARBA00023015"/>
    </source>
</evidence>
<comment type="subcellular location">
    <subcellularLocation>
        <location evidence="18">Host cytoplasm</location>
    </subcellularLocation>
    <subcellularLocation>
        <location evidence="18">Host nucleus</location>
    </subcellularLocation>
    <text evidence="18">Predominantly found in the host nucleus.</text>
</comment>
<evidence type="ECO:0000256" key="18">
    <source>
        <dbReference type="HAMAP-Rule" id="MF_04004"/>
    </source>
</evidence>
<comment type="function">
    <text evidence="19">E7 protein has both transforming and trans-activating activities.</text>
</comment>
<evidence type="ECO:0000256" key="2">
    <source>
        <dbReference type="ARBA" id="ARBA00022518"/>
    </source>
</evidence>
<evidence type="ECO:0000256" key="15">
    <source>
        <dbReference type="ARBA" id="ARBA00023258"/>
    </source>
</evidence>
<proteinExistence type="inferred from homology"/>
<keyword evidence="9 18" id="KW-0862">Zinc</keyword>
<dbReference type="Proteomes" id="UP000150093">
    <property type="component" value="Segment"/>
</dbReference>
<comment type="subunit">
    <text evidence="18">Homodimer. Homooligomer. Interacts with host RB1; this interaction induces dissociation of RB1-E2F1 complex thereby disrupting RB1 activity. Interacts with host EP300; this interaction represses EP300 transcriptional activity. Interacts with protein E2; this interaction inhibits E7 oncogenic activity. Interacts with host TMEM173/STING; this interaction impairs the ability of TMEM173/STING to sense cytosolic DNA and promote the production of type I interferon (IFN-alpha and IFN-beta).</text>
</comment>
<evidence type="ECO:0000256" key="17">
    <source>
        <dbReference type="ARBA" id="ARBA00023309"/>
    </source>
</evidence>
<protein>
    <recommendedName>
        <fullName evidence="18 19">Protein E7</fullName>
    </recommendedName>
</protein>
<evidence type="ECO:0000256" key="4">
    <source>
        <dbReference type="ARBA" id="ARBA00022581"/>
    </source>
</evidence>
<evidence type="ECO:0000256" key="3">
    <source>
        <dbReference type="ARBA" id="ARBA00022562"/>
    </source>
</evidence>
<keyword evidence="8 18" id="KW-1114">Inhibition of host interferon signaling pathway by virus</keyword>
<evidence type="ECO:0000256" key="1">
    <source>
        <dbReference type="ARBA" id="ARBA00022504"/>
    </source>
</evidence>
<evidence type="ECO:0000256" key="12">
    <source>
        <dbReference type="ARBA" id="ARBA00023159"/>
    </source>
</evidence>
<comment type="PTM">
    <text evidence="18">Highly phosphorylated.</text>
</comment>